<feature type="transmembrane region" description="Helical" evidence="1">
    <location>
        <begin position="280"/>
        <end position="305"/>
    </location>
</feature>
<dbReference type="Proteomes" id="UP000054621">
    <property type="component" value="Unassembled WGS sequence"/>
</dbReference>
<feature type="domain" description="Acyltransferase 3" evidence="2">
    <location>
        <begin position="6"/>
        <end position="327"/>
    </location>
</feature>
<feature type="transmembrane region" description="Helical" evidence="1">
    <location>
        <begin position="31"/>
        <end position="54"/>
    </location>
</feature>
<reference evidence="4 5" key="1">
    <citation type="submission" date="2015-11" db="EMBL/GenBank/DDBJ databases">
        <title>Genomic analysis of 38 Legionella species identifies large and diverse effector repertoires.</title>
        <authorList>
            <person name="Burstein D."/>
            <person name="Amaro F."/>
            <person name="Zusman T."/>
            <person name="Lifshitz Z."/>
            <person name="Cohen O."/>
            <person name="Gilbert J.A."/>
            <person name="Pupko T."/>
            <person name="Shuman H.A."/>
            <person name="Segal G."/>
        </authorList>
    </citation>
    <scope>NUCLEOTIDE SEQUENCE [LARGE SCALE GENOMIC DNA]</scope>
    <source>
        <strain evidence="4 5">Mt.St.Helens-4</strain>
    </source>
</reference>
<dbReference type="PANTHER" id="PTHR23028:SF53">
    <property type="entry name" value="ACYL_TRANSF_3 DOMAIN-CONTAINING PROTEIN"/>
    <property type="match status" value="1"/>
</dbReference>
<dbReference type="GO" id="GO:0009103">
    <property type="term" value="P:lipopolysaccharide biosynthetic process"/>
    <property type="evidence" value="ECO:0007669"/>
    <property type="project" value="TreeGrafter"/>
</dbReference>
<proteinExistence type="predicted"/>
<evidence type="ECO:0000256" key="1">
    <source>
        <dbReference type="SAM" id="Phobius"/>
    </source>
</evidence>
<protein>
    <submittedName>
        <fullName evidence="4">Acetyltransferase</fullName>
    </submittedName>
</protein>
<dbReference type="InterPro" id="IPR002656">
    <property type="entry name" value="Acyl_transf_3_dom"/>
</dbReference>
<keyword evidence="1" id="KW-0472">Membrane</keyword>
<evidence type="ECO:0000313" key="4">
    <source>
        <dbReference type="EMBL" id="KTD60105.1"/>
    </source>
</evidence>
<keyword evidence="1" id="KW-0812">Transmembrane</keyword>
<evidence type="ECO:0000259" key="2">
    <source>
        <dbReference type="Pfam" id="PF01757"/>
    </source>
</evidence>
<dbReference type="Pfam" id="PF01757">
    <property type="entry name" value="Acyl_transf_3"/>
    <property type="match status" value="1"/>
</dbReference>
<feature type="domain" description="SGNH" evidence="3">
    <location>
        <begin position="405"/>
        <end position="632"/>
    </location>
</feature>
<feature type="transmembrane region" description="Helical" evidence="1">
    <location>
        <begin position="75"/>
        <end position="92"/>
    </location>
</feature>
<dbReference type="STRING" id="28087.Lsai_0215"/>
<feature type="transmembrane region" description="Helical" evidence="1">
    <location>
        <begin position="7"/>
        <end position="25"/>
    </location>
</feature>
<dbReference type="EMBL" id="LNYV01000003">
    <property type="protein sequence ID" value="KTD60105.1"/>
    <property type="molecule type" value="Genomic_DNA"/>
</dbReference>
<comment type="caution">
    <text evidence="4">The sequence shown here is derived from an EMBL/GenBank/DDBJ whole genome shotgun (WGS) entry which is preliminary data.</text>
</comment>
<feature type="transmembrane region" description="Helical" evidence="1">
    <location>
        <begin position="167"/>
        <end position="185"/>
    </location>
</feature>
<dbReference type="RefSeq" id="WP_027270029.1">
    <property type="nucleotide sequence ID" value="NZ_CAAAJE010000005.1"/>
</dbReference>
<gene>
    <name evidence="4" type="ORF">Lsai_0215</name>
</gene>
<evidence type="ECO:0000313" key="5">
    <source>
        <dbReference type="Proteomes" id="UP000054621"/>
    </source>
</evidence>
<feature type="transmembrane region" description="Helical" evidence="1">
    <location>
        <begin position="216"/>
        <end position="236"/>
    </location>
</feature>
<keyword evidence="1" id="KW-1133">Transmembrane helix</keyword>
<dbReference type="InterPro" id="IPR043968">
    <property type="entry name" value="SGNH"/>
</dbReference>
<keyword evidence="4" id="KW-0808">Transferase</keyword>
<name>A0A0W0YT92_9GAMM</name>
<feature type="transmembrane region" description="Helical" evidence="1">
    <location>
        <begin position="133"/>
        <end position="155"/>
    </location>
</feature>
<feature type="transmembrane region" description="Helical" evidence="1">
    <location>
        <begin position="191"/>
        <end position="209"/>
    </location>
</feature>
<evidence type="ECO:0000259" key="3">
    <source>
        <dbReference type="Pfam" id="PF19040"/>
    </source>
</evidence>
<feature type="transmembrane region" description="Helical" evidence="1">
    <location>
        <begin position="344"/>
        <end position="362"/>
    </location>
</feature>
<feature type="transmembrane region" description="Helical" evidence="1">
    <location>
        <begin position="248"/>
        <end position="268"/>
    </location>
</feature>
<dbReference type="GO" id="GO:0016020">
    <property type="term" value="C:membrane"/>
    <property type="evidence" value="ECO:0007669"/>
    <property type="project" value="TreeGrafter"/>
</dbReference>
<dbReference type="PATRIC" id="fig|28087.4.peg.228"/>
<dbReference type="GO" id="GO:0016747">
    <property type="term" value="F:acyltransferase activity, transferring groups other than amino-acyl groups"/>
    <property type="evidence" value="ECO:0007669"/>
    <property type="project" value="InterPro"/>
</dbReference>
<accession>A0A0W0YT92</accession>
<sequence length="643" mass="74683">MKYRPDIDGLRAVAILLVILFHAGVKLFPSGFIGVDIFFVISGFLITSIIYGALQNNRFSFIDFYSRRLWRLQPIFICLIVSTFLLSLIFYLPEDLIQYAKSARKTSLFLSNMFFERATKGYFSPNANQLPLLHTWSLSIEWQCYLILPVIIYGIYRTVNKKHIAKITYLLTAFFLILALFLSTNEPAKNYYQLLSRIFEFLIGSCIVFRQNQFSLNRYWIESLNIVAVISIFYIAMNANTHIGFPNWYAIVLCCATSILIISGTSYPQTFLSRFLSLKPVVFIGLLSYSLYIWHWPIFVIIRYLKIEETSLVLMYACTLTFIIAYFSWRFIEKPARKFHTIRFGYSLIYLCILPGFLIHLGDYTIKKQEGYPKRFNEMAQIDKQLKQYSYPIRAQCLKDKSVEINNNCVLGAKSPNRRTGFMFGDSHANHLWGFMDALAKKANISILAHATAACLTLPGVEQYDWNKEVYAACHEQINRYYNMIKNNHYDFVILGQNWDGYLGGKLIVNESVELTKQRIEKALDNALQIIIASGATPVLLKTIVVNNSYNCFFYHIKLRKKYQSEECDFAMQSNWQDELFERLKRKYTQLIIIDPKQAQCLKGQCSADINGIPMFRDSGHITDYASYHLAIRYLQLYENPLT</sequence>
<dbReference type="InterPro" id="IPR050879">
    <property type="entry name" value="Acyltransferase_3"/>
</dbReference>
<dbReference type="Pfam" id="PF19040">
    <property type="entry name" value="SGNH"/>
    <property type="match status" value="1"/>
</dbReference>
<dbReference type="eggNOG" id="COG1835">
    <property type="taxonomic scope" value="Bacteria"/>
</dbReference>
<organism evidence="4 5">
    <name type="scientific">Legionella sainthelensi</name>
    <dbReference type="NCBI Taxonomy" id="28087"/>
    <lineage>
        <taxon>Bacteria</taxon>
        <taxon>Pseudomonadati</taxon>
        <taxon>Pseudomonadota</taxon>
        <taxon>Gammaproteobacteria</taxon>
        <taxon>Legionellales</taxon>
        <taxon>Legionellaceae</taxon>
        <taxon>Legionella</taxon>
    </lineage>
</organism>
<dbReference type="OrthoDB" id="9767863at2"/>
<feature type="transmembrane region" description="Helical" evidence="1">
    <location>
        <begin position="311"/>
        <end position="332"/>
    </location>
</feature>
<dbReference type="AlphaFoldDB" id="A0A0W0YT92"/>
<dbReference type="PANTHER" id="PTHR23028">
    <property type="entry name" value="ACETYLTRANSFERASE"/>
    <property type="match status" value="1"/>
</dbReference>